<dbReference type="PANTHER" id="PTHR47990">
    <property type="entry name" value="2-OXOGLUTARATE (2OG) AND FE(II)-DEPENDENT OXYGENASE SUPERFAMILY PROTEIN-RELATED"/>
    <property type="match status" value="1"/>
</dbReference>
<evidence type="ECO:0000313" key="4">
    <source>
        <dbReference type="Proteomes" id="UP000094236"/>
    </source>
</evidence>
<feature type="domain" description="Fe2OG dioxygenase" evidence="2">
    <location>
        <begin position="177"/>
        <end position="302"/>
    </location>
</feature>
<keyword evidence="1" id="KW-0479">Metal-binding</keyword>
<protein>
    <recommendedName>
        <fullName evidence="2">Fe2OG dioxygenase domain-containing protein</fullName>
    </recommendedName>
</protein>
<evidence type="ECO:0000259" key="2">
    <source>
        <dbReference type="PROSITE" id="PS51471"/>
    </source>
</evidence>
<dbReference type="SUPFAM" id="SSF51197">
    <property type="entry name" value="Clavaminate synthase-like"/>
    <property type="match status" value="1"/>
</dbReference>
<dbReference type="InterPro" id="IPR050231">
    <property type="entry name" value="Iron_ascorbate_oxido_reductase"/>
</dbReference>
<keyword evidence="1" id="KW-0408">Iron</keyword>
<gene>
    <name evidence="3" type="ORF">PACTADRAFT_50816</name>
</gene>
<name>A0A1E4TTA2_PACTA</name>
<dbReference type="GO" id="GO:0044283">
    <property type="term" value="P:small molecule biosynthetic process"/>
    <property type="evidence" value="ECO:0007669"/>
    <property type="project" value="UniProtKB-ARBA"/>
</dbReference>
<dbReference type="AlphaFoldDB" id="A0A1E4TTA2"/>
<dbReference type="Gene3D" id="2.60.120.330">
    <property type="entry name" value="B-lactam Antibiotic, Isopenicillin N Synthase, Chain"/>
    <property type="match status" value="1"/>
</dbReference>
<dbReference type="GO" id="GO:0046872">
    <property type="term" value="F:metal ion binding"/>
    <property type="evidence" value="ECO:0007669"/>
    <property type="project" value="UniProtKB-KW"/>
</dbReference>
<dbReference type="OrthoDB" id="288590at2759"/>
<proteinExistence type="inferred from homology"/>
<dbReference type="Pfam" id="PF14226">
    <property type="entry name" value="DIOX_N"/>
    <property type="match status" value="1"/>
</dbReference>
<dbReference type="PROSITE" id="PS51471">
    <property type="entry name" value="FE2OG_OXY"/>
    <property type="match status" value="1"/>
</dbReference>
<organism evidence="3 4">
    <name type="scientific">Pachysolen tannophilus NRRL Y-2460</name>
    <dbReference type="NCBI Taxonomy" id="669874"/>
    <lineage>
        <taxon>Eukaryota</taxon>
        <taxon>Fungi</taxon>
        <taxon>Dikarya</taxon>
        <taxon>Ascomycota</taxon>
        <taxon>Saccharomycotina</taxon>
        <taxon>Pichiomycetes</taxon>
        <taxon>Pachysolenaceae</taxon>
        <taxon>Pachysolen</taxon>
    </lineage>
</organism>
<keyword evidence="4" id="KW-1185">Reference proteome</keyword>
<evidence type="ECO:0000313" key="3">
    <source>
        <dbReference type="EMBL" id="ODV94979.1"/>
    </source>
</evidence>
<dbReference type="InterPro" id="IPR044861">
    <property type="entry name" value="IPNS-like_FE2OG_OXY"/>
</dbReference>
<comment type="similarity">
    <text evidence="1">Belongs to the iron/ascorbate-dependent oxidoreductase family.</text>
</comment>
<reference evidence="4" key="1">
    <citation type="submission" date="2016-05" db="EMBL/GenBank/DDBJ databases">
        <title>Comparative genomics of biotechnologically important yeasts.</title>
        <authorList>
            <consortium name="DOE Joint Genome Institute"/>
            <person name="Riley R."/>
            <person name="Haridas S."/>
            <person name="Wolfe K.H."/>
            <person name="Lopes M.R."/>
            <person name="Hittinger C.T."/>
            <person name="Goker M."/>
            <person name="Salamov A."/>
            <person name="Wisecaver J."/>
            <person name="Long T.M."/>
            <person name="Aerts A.L."/>
            <person name="Barry K."/>
            <person name="Choi C."/>
            <person name="Clum A."/>
            <person name="Coughlan A.Y."/>
            <person name="Deshpande S."/>
            <person name="Douglass A.P."/>
            <person name="Hanson S.J."/>
            <person name="Klenk H.-P."/>
            <person name="Labutti K."/>
            <person name="Lapidus A."/>
            <person name="Lindquist E."/>
            <person name="Lipzen A."/>
            <person name="Meier-Kolthoff J.P."/>
            <person name="Ohm R.A."/>
            <person name="Otillar R.P."/>
            <person name="Pangilinan J."/>
            <person name="Peng Y."/>
            <person name="Rokas A."/>
            <person name="Rosa C.A."/>
            <person name="Scheuner C."/>
            <person name="Sibirny A.A."/>
            <person name="Slot J.C."/>
            <person name="Stielow J.B."/>
            <person name="Sun H."/>
            <person name="Kurtzman C.P."/>
            <person name="Blackwell M."/>
            <person name="Grigoriev I.V."/>
            <person name="Jeffries T.W."/>
        </authorList>
    </citation>
    <scope>NUCLEOTIDE SEQUENCE [LARGE SCALE GENOMIC DNA]</scope>
    <source>
        <strain evidence="4">NRRL Y-2460</strain>
    </source>
</reference>
<dbReference type="Pfam" id="PF03171">
    <property type="entry name" value="2OG-FeII_Oxy"/>
    <property type="match status" value="1"/>
</dbReference>
<dbReference type="EMBL" id="KV454015">
    <property type="protein sequence ID" value="ODV94979.1"/>
    <property type="molecule type" value="Genomic_DNA"/>
</dbReference>
<evidence type="ECO:0000256" key="1">
    <source>
        <dbReference type="RuleBase" id="RU003682"/>
    </source>
</evidence>
<dbReference type="GO" id="GO:0016491">
    <property type="term" value="F:oxidoreductase activity"/>
    <property type="evidence" value="ECO:0007669"/>
    <property type="project" value="UniProtKB-KW"/>
</dbReference>
<dbReference type="InterPro" id="IPR026992">
    <property type="entry name" value="DIOX_N"/>
</dbReference>
<accession>A0A1E4TTA2</accession>
<keyword evidence="1" id="KW-0560">Oxidoreductase</keyword>
<dbReference type="InterPro" id="IPR005123">
    <property type="entry name" value="Oxoglu/Fe-dep_dioxygenase_dom"/>
</dbReference>
<dbReference type="InterPro" id="IPR027443">
    <property type="entry name" value="IPNS-like_sf"/>
</dbReference>
<sequence>MSISSDLLPILDLNLAFADSTKPIFLADLKKFLLDIGFFYVKNIPVDNALFGDVVNESNEFFNLPLEEKLKVEMTKSKHFLGYTKLGNEITAGNVDWREQIDLATELSEPVVQNDDELWKNIEGPNLWPDSSLVPKFRPVFENYMNSMSDFSIWFINLIEESLELPKGSFDKFFQKPRQQVKLKIIKYPDFNKLDPNLKNDIIKEKLSDKTAKVQTNQGVGEHRDSDFITYIFQPTDHTSLEVESYTGEWIKVPPLQDTLVVAVGQTLEAITQGVCKSTIHRVLTPGPGEGDRLSIPLFQTIDISSYKTALKVPEKLLKERDERDRIWAKYRRGEIGFQFSPNEQVDKPIGWFVLLNRIKSHQDVSRIWYPKLLDQVLEEIKRNNPK</sequence>
<dbReference type="Proteomes" id="UP000094236">
    <property type="component" value="Unassembled WGS sequence"/>
</dbReference>
<dbReference type="STRING" id="669874.A0A1E4TTA2"/>